<dbReference type="InterPro" id="IPR001242">
    <property type="entry name" value="Condensation_dom"/>
</dbReference>
<organism evidence="2 3">
    <name type="scientific">Legionella impletisoli</name>
    <dbReference type="NCBI Taxonomy" id="343510"/>
    <lineage>
        <taxon>Bacteria</taxon>
        <taxon>Pseudomonadati</taxon>
        <taxon>Pseudomonadota</taxon>
        <taxon>Gammaproteobacteria</taxon>
        <taxon>Legionellales</taxon>
        <taxon>Legionellaceae</taxon>
        <taxon>Legionella</taxon>
    </lineage>
</organism>
<dbReference type="OrthoDB" id="863140at2"/>
<keyword evidence="3" id="KW-1185">Reference proteome</keyword>
<reference evidence="2" key="2">
    <citation type="submission" date="2020-09" db="EMBL/GenBank/DDBJ databases">
        <authorList>
            <person name="Sun Q."/>
            <person name="Ohkuma M."/>
        </authorList>
    </citation>
    <scope>NUCLEOTIDE SEQUENCE</scope>
    <source>
        <strain evidence="2">JCM 13919</strain>
    </source>
</reference>
<dbReference type="PANTHER" id="PTHR28037">
    <property type="entry name" value="ALCOHOL O-ACETYLTRANSFERASE 1-RELATED"/>
    <property type="match status" value="1"/>
</dbReference>
<dbReference type="SUPFAM" id="SSF52777">
    <property type="entry name" value="CoA-dependent acyltransferases"/>
    <property type="match status" value="2"/>
</dbReference>
<accession>A0A917JV87</accession>
<dbReference type="Pfam" id="PF00668">
    <property type="entry name" value="Condensation"/>
    <property type="match status" value="1"/>
</dbReference>
<protein>
    <recommendedName>
        <fullName evidence="1">Condensation domain-containing protein</fullName>
    </recommendedName>
</protein>
<dbReference type="Gene3D" id="3.30.559.30">
    <property type="entry name" value="Nonribosomal peptide synthetase, condensation domain"/>
    <property type="match status" value="1"/>
</dbReference>
<dbReference type="EMBL" id="BMOB01000006">
    <property type="protein sequence ID" value="GGI87952.1"/>
    <property type="molecule type" value="Genomic_DNA"/>
</dbReference>
<dbReference type="PANTHER" id="PTHR28037:SF1">
    <property type="entry name" value="ALCOHOL O-ACETYLTRANSFERASE 1-RELATED"/>
    <property type="match status" value="1"/>
</dbReference>
<dbReference type="RefSeq" id="WP_131776845.1">
    <property type="nucleotide sequence ID" value="NZ_BMOB01000006.1"/>
</dbReference>
<comment type="caution">
    <text evidence="2">The sequence shown here is derived from an EMBL/GenBank/DDBJ whole genome shotgun (WGS) entry which is preliminary data.</text>
</comment>
<dbReference type="GO" id="GO:0003824">
    <property type="term" value="F:catalytic activity"/>
    <property type="evidence" value="ECO:0007669"/>
    <property type="project" value="InterPro"/>
</dbReference>
<dbReference type="Proteomes" id="UP000630149">
    <property type="component" value="Unassembled WGS sequence"/>
</dbReference>
<name>A0A917JV87_9GAMM</name>
<proteinExistence type="predicted"/>
<sequence>MRKLGYWETALCLLHDQLAGTGTIFSATHIRGQIDFAHFKKAWYLLFQRHPLLRATIEQCSDGYYFKENARFDNIPIRSISHPDPSHWETVVEQQLSELFPTNQYLWQVILLHTNSLPTNEYHIIFCVHHAIADGLSCVYLMNELLTYYKQINSKKNITIKPLPLLNPVEKLLSRPILVNMAKPKKDPTPKPISHTPVFYQNYKPLGQRVTKQIYRIIRQTDCRQLTMCCRQRNIKVNSAFNAAMLLAAQIMLEPPLHTELVTPVNLRLYCNPPIGLVHFGCYISCVSTPFALISDDSFWKLAQQYEQQLNAEIPKLASLPLEFDSANASQLSTLLDIESARMRLQFTSGFCVTNKGYLPFPKHYGPLELISYFTSSSRQAGDLVINLSVTSMLHQTFCCFTYASPLIQSEWASHFADQYINILLGAIKSTHP</sequence>
<dbReference type="InterPro" id="IPR023213">
    <property type="entry name" value="CAT-like_dom_sf"/>
</dbReference>
<feature type="domain" description="Condensation" evidence="1">
    <location>
        <begin position="27"/>
        <end position="163"/>
    </location>
</feature>
<dbReference type="Gene3D" id="3.30.559.10">
    <property type="entry name" value="Chloramphenicol acetyltransferase-like domain"/>
    <property type="match status" value="1"/>
</dbReference>
<reference evidence="2" key="1">
    <citation type="journal article" date="2014" name="Int. J. Syst. Evol. Microbiol.">
        <title>Complete genome sequence of Corynebacterium casei LMG S-19264T (=DSM 44701T), isolated from a smear-ripened cheese.</title>
        <authorList>
            <consortium name="US DOE Joint Genome Institute (JGI-PGF)"/>
            <person name="Walter F."/>
            <person name="Albersmeier A."/>
            <person name="Kalinowski J."/>
            <person name="Ruckert C."/>
        </authorList>
    </citation>
    <scope>NUCLEOTIDE SEQUENCE</scope>
    <source>
        <strain evidence="2">JCM 13919</strain>
    </source>
</reference>
<evidence type="ECO:0000313" key="2">
    <source>
        <dbReference type="EMBL" id="GGI87952.1"/>
    </source>
</evidence>
<evidence type="ECO:0000259" key="1">
    <source>
        <dbReference type="Pfam" id="PF00668"/>
    </source>
</evidence>
<dbReference type="InterPro" id="IPR052058">
    <property type="entry name" value="Alcohol_O-acetyltransferase"/>
</dbReference>
<dbReference type="AlphaFoldDB" id="A0A917JV87"/>
<evidence type="ECO:0000313" key="3">
    <source>
        <dbReference type="Proteomes" id="UP000630149"/>
    </source>
</evidence>
<gene>
    <name evidence="2" type="ORF">GCM10007966_15870</name>
</gene>